<dbReference type="SUPFAM" id="SSF160935">
    <property type="entry name" value="VPA0735-like"/>
    <property type="match status" value="1"/>
</dbReference>
<evidence type="ECO:0000313" key="5">
    <source>
        <dbReference type="Proteomes" id="UP000318995"/>
    </source>
</evidence>
<dbReference type="Proteomes" id="UP000318995">
    <property type="component" value="Unassembled WGS sequence"/>
</dbReference>
<dbReference type="Gene3D" id="2.60.120.600">
    <property type="entry name" value="Domain of unknown function DUF1214, C-terminal domain"/>
    <property type="match status" value="1"/>
</dbReference>
<feature type="signal peptide" evidence="1">
    <location>
        <begin position="1"/>
        <end position="21"/>
    </location>
</feature>
<evidence type="ECO:0000313" key="4">
    <source>
        <dbReference type="EMBL" id="TWT47772.1"/>
    </source>
</evidence>
<dbReference type="AlphaFoldDB" id="A0A5C5WDL2"/>
<feature type="domain" description="DUF1254" evidence="3">
    <location>
        <begin position="51"/>
        <end position="104"/>
    </location>
</feature>
<dbReference type="InterPro" id="IPR010621">
    <property type="entry name" value="DUF1214"/>
</dbReference>
<dbReference type="EMBL" id="SJPH01000002">
    <property type="protein sequence ID" value="TWT47772.1"/>
    <property type="molecule type" value="Genomic_DNA"/>
</dbReference>
<feature type="domain" description="DUF1214" evidence="2">
    <location>
        <begin position="237"/>
        <end position="320"/>
    </location>
</feature>
<dbReference type="RefSeq" id="WP_231930791.1">
    <property type="nucleotide sequence ID" value="NZ_SJPH01000002.1"/>
</dbReference>
<name>A0A5C5WDL2_9BACT</name>
<evidence type="ECO:0000259" key="3">
    <source>
        <dbReference type="Pfam" id="PF06863"/>
    </source>
</evidence>
<evidence type="ECO:0008006" key="6">
    <source>
        <dbReference type="Google" id="ProtNLM"/>
    </source>
</evidence>
<dbReference type="InterPro" id="IPR010679">
    <property type="entry name" value="DUF1254"/>
</dbReference>
<dbReference type="InterPro" id="IPR037049">
    <property type="entry name" value="DUF1214_C_sf"/>
</dbReference>
<organism evidence="4 5">
    <name type="scientific">Botrimarina hoheduenensis</name>
    <dbReference type="NCBI Taxonomy" id="2528000"/>
    <lineage>
        <taxon>Bacteria</taxon>
        <taxon>Pseudomonadati</taxon>
        <taxon>Planctomycetota</taxon>
        <taxon>Planctomycetia</taxon>
        <taxon>Pirellulales</taxon>
        <taxon>Lacipirellulaceae</taxon>
        <taxon>Botrimarina</taxon>
    </lineage>
</organism>
<dbReference type="Pfam" id="PF06863">
    <property type="entry name" value="DUF1254"/>
    <property type="match status" value="1"/>
</dbReference>
<protein>
    <recommendedName>
        <fullName evidence="6">DUF1254 domain-containing protein</fullName>
    </recommendedName>
</protein>
<proteinExistence type="predicted"/>
<dbReference type="PANTHER" id="PTHR36509">
    <property type="entry name" value="BLL3101 PROTEIN"/>
    <property type="match status" value="1"/>
</dbReference>
<dbReference type="PANTHER" id="PTHR36509:SF2">
    <property type="entry name" value="BLL3101 PROTEIN"/>
    <property type="match status" value="1"/>
</dbReference>
<sequence precursor="true">MKIAISALVALAAILPNAGLAETIPVTIMNYIRAESDVQFKGYAERAGGVGEILHLREPYSVENQTTIRGNRDTLYSAVVLDLSSPAVIVKPESADRFQSLLVISQDHYMPILKHGGGEVMLTMDSVGTRYAMALFRTFADPNDPADMKAAHALQDKIQTKQASPGKLELPEWDMTSFVRTRKDLNLLVARLSDFSDGFGKRGQVDPITHLMATAGGWGGNPARGATYVSIFPEMNDGKTAYTLTMPKDVPVGAFWSVTVYNKDGFFEPNQLGAYSKNNVTGKKNADGSMTIHFGGDPGADNYLPITEGWNYLVRLYLPETEILEGDWIPPAAVPVK</sequence>
<dbReference type="Pfam" id="PF06742">
    <property type="entry name" value="DUF1214"/>
    <property type="match status" value="1"/>
</dbReference>
<keyword evidence="5" id="KW-1185">Reference proteome</keyword>
<evidence type="ECO:0000259" key="2">
    <source>
        <dbReference type="Pfam" id="PF06742"/>
    </source>
</evidence>
<gene>
    <name evidence="4" type="ORF">Pla111_13930</name>
</gene>
<keyword evidence="1" id="KW-0732">Signal</keyword>
<comment type="caution">
    <text evidence="4">The sequence shown here is derived from an EMBL/GenBank/DDBJ whole genome shotgun (WGS) entry which is preliminary data.</text>
</comment>
<feature type="chain" id="PRO_5022845092" description="DUF1254 domain-containing protein" evidence="1">
    <location>
        <begin position="22"/>
        <end position="337"/>
    </location>
</feature>
<accession>A0A5C5WDL2</accession>
<reference evidence="4 5" key="1">
    <citation type="submission" date="2019-02" db="EMBL/GenBank/DDBJ databases">
        <title>Deep-cultivation of Planctomycetes and their phenomic and genomic characterization uncovers novel biology.</title>
        <authorList>
            <person name="Wiegand S."/>
            <person name="Jogler M."/>
            <person name="Boedeker C."/>
            <person name="Pinto D."/>
            <person name="Vollmers J."/>
            <person name="Rivas-Marin E."/>
            <person name="Kohn T."/>
            <person name="Peeters S.H."/>
            <person name="Heuer A."/>
            <person name="Rast P."/>
            <person name="Oberbeckmann S."/>
            <person name="Bunk B."/>
            <person name="Jeske O."/>
            <person name="Meyerdierks A."/>
            <person name="Storesund J.E."/>
            <person name="Kallscheuer N."/>
            <person name="Luecker S."/>
            <person name="Lage O.M."/>
            <person name="Pohl T."/>
            <person name="Merkel B.J."/>
            <person name="Hornburger P."/>
            <person name="Mueller R.-W."/>
            <person name="Bruemmer F."/>
            <person name="Labrenz M."/>
            <person name="Spormann A.M."/>
            <person name="Op Den Camp H."/>
            <person name="Overmann J."/>
            <person name="Amann R."/>
            <person name="Jetten M.S.M."/>
            <person name="Mascher T."/>
            <person name="Medema M.H."/>
            <person name="Devos D.P."/>
            <person name="Kaster A.-K."/>
            <person name="Ovreas L."/>
            <person name="Rohde M."/>
            <person name="Galperin M.Y."/>
            <person name="Jogler C."/>
        </authorList>
    </citation>
    <scope>NUCLEOTIDE SEQUENCE [LARGE SCALE GENOMIC DNA]</scope>
    <source>
        <strain evidence="4 5">Pla111</strain>
    </source>
</reference>
<evidence type="ECO:0000256" key="1">
    <source>
        <dbReference type="SAM" id="SignalP"/>
    </source>
</evidence>